<evidence type="ECO:0000313" key="1">
    <source>
        <dbReference type="EMBL" id="DAD77394.1"/>
    </source>
</evidence>
<sequence>MPNYKYGTSYGKYRAFCRAIDLRYDNSNTVCLVLYYHIFPTT</sequence>
<reference evidence="1" key="1">
    <citation type="journal article" date="2021" name="Proc. Natl. Acad. Sci. U.S.A.">
        <title>A Catalog of Tens of Thousands of Viruses from Human Metagenomes Reveals Hidden Associations with Chronic Diseases.</title>
        <authorList>
            <person name="Tisza M.J."/>
            <person name="Buck C.B."/>
        </authorList>
    </citation>
    <scope>NUCLEOTIDE SEQUENCE</scope>
    <source>
        <strain evidence="1">CtPJC19</strain>
    </source>
</reference>
<organism evidence="1">
    <name type="scientific">Siphoviridae sp. ctPJC19</name>
    <dbReference type="NCBI Taxonomy" id="2826321"/>
    <lineage>
        <taxon>Viruses</taxon>
        <taxon>Duplodnaviria</taxon>
        <taxon>Heunggongvirae</taxon>
        <taxon>Uroviricota</taxon>
        <taxon>Caudoviricetes</taxon>
    </lineage>
</organism>
<protein>
    <submittedName>
        <fullName evidence="1">Uncharacterized protein</fullName>
    </submittedName>
</protein>
<dbReference type="EMBL" id="BK014824">
    <property type="protein sequence ID" value="DAD77394.1"/>
    <property type="molecule type" value="Genomic_DNA"/>
</dbReference>
<name>A0A8S5M592_9CAUD</name>
<accession>A0A8S5M592</accession>
<proteinExistence type="predicted"/>